<comment type="caution">
    <text evidence="1">The sequence shown here is derived from an EMBL/GenBank/DDBJ whole genome shotgun (WGS) entry which is preliminary data.</text>
</comment>
<proteinExistence type="predicted"/>
<protein>
    <submittedName>
        <fullName evidence="1">Uncharacterized protein</fullName>
    </submittedName>
</protein>
<reference evidence="1" key="1">
    <citation type="submission" date="2020-05" db="EMBL/GenBank/DDBJ databases">
        <title>Large-scale comparative analyses of tick genomes elucidate their genetic diversity and vector capacities.</title>
        <authorList>
            <person name="Jia N."/>
            <person name="Wang J."/>
            <person name="Shi W."/>
            <person name="Du L."/>
            <person name="Sun Y."/>
            <person name="Zhan W."/>
            <person name="Jiang J."/>
            <person name="Wang Q."/>
            <person name="Zhang B."/>
            <person name="Ji P."/>
            <person name="Sakyi L.B."/>
            <person name="Cui X."/>
            <person name="Yuan T."/>
            <person name="Jiang B."/>
            <person name="Yang W."/>
            <person name="Lam T.T.-Y."/>
            <person name="Chang Q."/>
            <person name="Ding S."/>
            <person name="Wang X."/>
            <person name="Zhu J."/>
            <person name="Ruan X."/>
            <person name="Zhao L."/>
            <person name="Wei J."/>
            <person name="Que T."/>
            <person name="Du C."/>
            <person name="Cheng J."/>
            <person name="Dai P."/>
            <person name="Han X."/>
            <person name="Huang E."/>
            <person name="Gao Y."/>
            <person name="Liu J."/>
            <person name="Shao H."/>
            <person name="Ye R."/>
            <person name="Li L."/>
            <person name="Wei W."/>
            <person name="Wang X."/>
            <person name="Wang C."/>
            <person name="Yang T."/>
            <person name="Huo Q."/>
            <person name="Li W."/>
            <person name="Guo W."/>
            <person name="Chen H."/>
            <person name="Zhou L."/>
            <person name="Ni X."/>
            <person name="Tian J."/>
            <person name="Zhou Y."/>
            <person name="Sheng Y."/>
            <person name="Liu T."/>
            <person name="Pan Y."/>
            <person name="Xia L."/>
            <person name="Li J."/>
            <person name="Zhao F."/>
            <person name="Cao W."/>
        </authorList>
    </citation>
    <scope>NUCLEOTIDE SEQUENCE</scope>
    <source>
        <strain evidence="1">Hyas-2018</strain>
    </source>
</reference>
<dbReference type="EMBL" id="CM023483">
    <property type="protein sequence ID" value="KAH6937348.1"/>
    <property type="molecule type" value="Genomic_DNA"/>
</dbReference>
<gene>
    <name evidence="1" type="ORF">HPB50_026787</name>
</gene>
<keyword evidence="2" id="KW-1185">Reference proteome</keyword>
<organism evidence="1 2">
    <name type="scientific">Hyalomma asiaticum</name>
    <name type="common">Tick</name>
    <dbReference type="NCBI Taxonomy" id="266040"/>
    <lineage>
        <taxon>Eukaryota</taxon>
        <taxon>Metazoa</taxon>
        <taxon>Ecdysozoa</taxon>
        <taxon>Arthropoda</taxon>
        <taxon>Chelicerata</taxon>
        <taxon>Arachnida</taxon>
        <taxon>Acari</taxon>
        <taxon>Parasitiformes</taxon>
        <taxon>Ixodida</taxon>
        <taxon>Ixodoidea</taxon>
        <taxon>Ixodidae</taxon>
        <taxon>Hyalomminae</taxon>
        <taxon>Hyalomma</taxon>
    </lineage>
</organism>
<evidence type="ECO:0000313" key="1">
    <source>
        <dbReference type="EMBL" id="KAH6937348.1"/>
    </source>
</evidence>
<name>A0ACB7SR57_HYAAI</name>
<accession>A0ACB7SR57</accession>
<dbReference type="Proteomes" id="UP000821845">
    <property type="component" value="Chromosome 3"/>
</dbReference>
<evidence type="ECO:0000313" key="2">
    <source>
        <dbReference type="Proteomes" id="UP000821845"/>
    </source>
</evidence>
<sequence length="188" mass="20057">MQVLLAFLVPFLSATSFGVIYVPSSPSALEHLRVGASDGVIFSPRDFTPTPTLSVPDELVFKETPGSTAASSLTKHLRSQRSPNQLSGHGNSASVQALNRFPFAMQPLSASSRVCPLSPAPGHQRPMYVQPHARPVDLAQLDASHTPSTIDQRSWLLAVLLHFRQENISSAAASTALLPGPAFAARPL</sequence>